<dbReference type="EC" id="4.2.1.51" evidence="2 9"/>
<evidence type="ECO:0000256" key="7">
    <source>
        <dbReference type="ARBA" id="ARBA00023239"/>
    </source>
</evidence>
<dbReference type="InterPro" id="IPR002912">
    <property type="entry name" value="ACT_dom"/>
</dbReference>
<dbReference type="PANTHER" id="PTHR21022:SF19">
    <property type="entry name" value="PREPHENATE DEHYDRATASE-RELATED"/>
    <property type="match status" value="1"/>
</dbReference>
<dbReference type="STRING" id="633807.BW732_00210"/>
<dbReference type="PROSITE" id="PS51671">
    <property type="entry name" value="ACT"/>
    <property type="match status" value="1"/>
</dbReference>
<dbReference type="GO" id="GO:0005737">
    <property type="term" value="C:cytoplasm"/>
    <property type="evidence" value="ECO:0007669"/>
    <property type="project" value="TreeGrafter"/>
</dbReference>
<dbReference type="Gene3D" id="3.30.70.260">
    <property type="match status" value="1"/>
</dbReference>
<dbReference type="KEGG" id="vpi:BW732_00210"/>
<dbReference type="Gene3D" id="3.40.190.10">
    <property type="entry name" value="Periplasmic binding protein-like II"/>
    <property type="match status" value="2"/>
</dbReference>
<sequence length="283" mass="31776">MTIGYLGPNGSFTSQAAAYFASESSIISYSSIATCLRALEKNELDYAIVPVENSIEGTVNVAIDFIYHHLAVPIQCELVLPIHQQLMVHPNFKHSWQDNIVKIVSHPQALAQTQTFLADNFPHSQQLTTESTTSACELIVNHQDDCWAAVASKAASEAFNLTIVCSDIQDNQNNETRFWLLGKETFKLTDKSSCFIRQTLGISWSNNQPGDLHRILSVFSWRQIDLSKIESRPLRTKLGEYYFLIDILVDNPRLIDLALEELAALDCDIKILGTYPVYYGENS</sequence>
<evidence type="ECO:0000256" key="5">
    <source>
        <dbReference type="ARBA" id="ARBA00023141"/>
    </source>
</evidence>
<dbReference type="EMBL" id="CP019609">
    <property type="protein sequence ID" value="AQP52794.1"/>
    <property type="molecule type" value="Genomic_DNA"/>
</dbReference>
<name>A0A1Q2D372_9ENTE</name>
<dbReference type="InterPro" id="IPR001086">
    <property type="entry name" value="Preph_deHydtase"/>
</dbReference>
<gene>
    <name evidence="9" type="primary">pheA</name>
    <name evidence="10" type="ORF">BW732_00210</name>
</gene>
<dbReference type="GO" id="GO:0004664">
    <property type="term" value="F:prephenate dehydratase activity"/>
    <property type="evidence" value="ECO:0007669"/>
    <property type="project" value="UniProtKB-UniRule"/>
</dbReference>
<keyword evidence="11" id="KW-1185">Reference proteome</keyword>
<dbReference type="CDD" id="cd04905">
    <property type="entry name" value="ACT_CM-PDT"/>
    <property type="match status" value="1"/>
</dbReference>
<keyword evidence="7 9" id="KW-0456">Lyase</keyword>
<accession>A0A1Q2D372</accession>
<dbReference type="PROSITE" id="PS00858">
    <property type="entry name" value="PREPHENATE_DEHYDR_2"/>
    <property type="match status" value="1"/>
</dbReference>
<proteinExistence type="predicted"/>
<dbReference type="PANTHER" id="PTHR21022">
    <property type="entry name" value="PREPHENATE DEHYDRATASE P PROTEIN"/>
    <property type="match status" value="1"/>
</dbReference>
<evidence type="ECO:0000313" key="10">
    <source>
        <dbReference type="EMBL" id="AQP52794.1"/>
    </source>
</evidence>
<keyword evidence="6 9" id="KW-0584">Phenylalanine biosynthesis</keyword>
<dbReference type="RefSeq" id="WP_077274898.1">
    <property type="nucleotide sequence ID" value="NZ_CP019609.1"/>
</dbReference>
<dbReference type="Pfam" id="PF00800">
    <property type="entry name" value="PDT"/>
    <property type="match status" value="1"/>
</dbReference>
<comment type="catalytic activity">
    <reaction evidence="8 9">
        <text>prephenate + H(+) = 3-phenylpyruvate + CO2 + H2O</text>
        <dbReference type="Rhea" id="RHEA:21648"/>
        <dbReference type="ChEBI" id="CHEBI:15377"/>
        <dbReference type="ChEBI" id="CHEBI:15378"/>
        <dbReference type="ChEBI" id="CHEBI:16526"/>
        <dbReference type="ChEBI" id="CHEBI:18005"/>
        <dbReference type="ChEBI" id="CHEBI:29934"/>
        <dbReference type="EC" id="4.2.1.51"/>
    </reaction>
</comment>
<dbReference type="PROSITE" id="PS51171">
    <property type="entry name" value="PREPHENATE_DEHYDR_3"/>
    <property type="match status" value="1"/>
</dbReference>
<evidence type="ECO:0000256" key="2">
    <source>
        <dbReference type="ARBA" id="ARBA00013147"/>
    </source>
</evidence>
<dbReference type="OrthoDB" id="9802281at2"/>
<keyword evidence="5 9" id="KW-0057">Aromatic amino acid biosynthesis</keyword>
<evidence type="ECO:0000256" key="3">
    <source>
        <dbReference type="ARBA" id="ARBA00021872"/>
    </source>
</evidence>
<dbReference type="PIRSF" id="PIRSF001500">
    <property type="entry name" value="Chor_mut_pdt_Ppr"/>
    <property type="match status" value="1"/>
</dbReference>
<evidence type="ECO:0000256" key="8">
    <source>
        <dbReference type="ARBA" id="ARBA00047848"/>
    </source>
</evidence>
<keyword evidence="4 9" id="KW-0028">Amino-acid biosynthesis</keyword>
<evidence type="ECO:0000256" key="4">
    <source>
        <dbReference type="ARBA" id="ARBA00022605"/>
    </source>
</evidence>
<comment type="pathway">
    <text evidence="1 9">Amino-acid biosynthesis; L-phenylalanine biosynthesis; phenylpyruvate from prephenate: step 1/1.</text>
</comment>
<dbReference type="UniPathway" id="UPA00121">
    <property type="reaction ID" value="UER00345"/>
</dbReference>
<dbReference type="NCBIfam" id="NF008865">
    <property type="entry name" value="PRK11898.1"/>
    <property type="match status" value="1"/>
</dbReference>
<dbReference type="SUPFAM" id="SSF53850">
    <property type="entry name" value="Periplasmic binding protein-like II"/>
    <property type="match status" value="1"/>
</dbReference>
<dbReference type="PROSITE" id="PS00857">
    <property type="entry name" value="PREPHENATE_DEHYDR_1"/>
    <property type="match status" value="1"/>
</dbReference>
<reference evidence="10 11" key="1">
    <citation type="journal article" date="2010" name="Int. J. Syst. Evol. Microbiol.">
        <title>Vagococcus penaei sp. nov., isolated from spoilage microbiota of cooked shrimp (Penaeus vannamei).</title>
        <authorList>
            <person name="Jaffres E."/>
            <person name="Prevost H."/>
            <person name="Rossero A."/>
            <person name="Joffraud J.J."/>
            <person name="Dousset X."/>
        </authorList>
    </citation>
    <scope>NUCLEOTIDE SEQUENCE [LARGE SCALE GENOMIC DNA]</scope>
    <source>
        <strain evidence="10 11">CD276</strain>
    </source>
</reference>
<protein>
    <recommendedName>
        <fullName evidence="3 9">Prephenate dehydratase</fullName>
        <shortName evidence="9">PDT</shortName>
        <ecNumber evidence="2 9">4.2.1.51</ecNumber>
    </recommendedName>
</protein>
<dbReference type="AlphaFoldDB" id="A0A1Q2D372"/>
<dbReference type="GO" id="GO:0009094">
    <property type="term" value="P:L-phenylalanine biosynthetic process"/>
    <property type="evidence" value="ECO:0007669"/>
    <property type="project" value="UniProtKB-UniPathway"/>
</dbReference>
<evidence type="ECO:0000313" key="11">
    <source>
        <dbReference type="Proteomes" id="UP000188246"/>
    </source>
</evidence>
<dbReference type="InterPro" id="IPR008242">
    <property type="entry name" value="Chor_mutase/pphenate_deHydtase"/>
</dbReference>
<dbReference type="InterPro" id="IPR018528">
    <property type="entry name" value="Preph_deHydtase_CS"/>
</dbReference>
<dbReference type="CDD" id="cd13633">
    <property type="entry name" value="PBP2_Sa-PDT_like"/>
    <property type="match status" value="1"/>
</dbReference>
<dbReference type="InterPro" id="IPR045865">
    <property type="entry name" value="ACT-like_dom_sf"/>
</dbReference>
<evidence type="ECO:0000256" key="6">
    <source>
        <dbReference type="ARBA" id="ARBA00023222"/>
    </source>
</evidence>
<dbReference type="SUPFAM" id="SSF55021">
    <property type="entry name" value="ACT-like"/>
    <property type="match status" value="1"/>
</dbReference>
<organism evidence="10 11">
    <name type="scientific">Vagococcus penaei</name>
    <dbReference type="NCBI Taxonomy" id="633807"/>
    <lineage>
        <taxon>Bacteria</taxon>
        <taxon>Bacillati</taxon>
        <taxon>Bacillota</taxon>
        <taxon>Bacilli</taxon>
        <taxon>Lactobacillales</taxon>
        <taxon>Enterococcaceae</taxon>
        <taxon>Vagococcus</taxon>
    </lineage>
</organism>
<evidence type="ECO:0000256" key="1">
    <source>
        <dbReference type="ARBA" id="ARBA00004741"/>
    </source>
</evidence>
<evidence type="ECO:0000256" key="9">
    <source>
        <dbReference type="RuleBase" id="RU361254"/>
    </source>
</evidence>
<dbReference type="Proteomes" id="UP000188246">
    <property type="component" value="Chromosome"/>
</dbReference>